<dbReference type="PANTHER" id="PTHR39441">
    <property type="entry name" value="DUF2252 DOMAIN-CONTAINING PROTEIN"/>
    <property type="match status" value="1"/>
</dbReference>
<proteinExistence type="predicted"/>
<dbReference type="SUPFAM" id="SSF56112">
    <property type="entry name" value="Protein kinase-like (PK-like)"/>
    <property type="match status" value="1"/>
</dbReference>
<protein>
    <submittedName>
        <fullName evidence="1">DUF2252 family protein</fullName>
    </submittedName>
</protein>
<dbReference type="EMBL" id="JAUKVY010000012">
    <property type="protein sequence ID" value="MDO1534222.1"/>
    <property type="molecule type" value="Genomic_DNA"/>
</dbReference>
<dbReference type="Pfam" id="PF10009">
    <property type="entry name" value="DUF2252"/>
    <property type="match status" value="1"/>
</dbReference>
<evidence type="ECO:0000313" key="1">
    <source>
        <dbReference type="EMBL" id="MDO1534222.1"/>
    </source>
</evidence>
<name>A0ABT8S5M5_9BURK</name>
<dbReference type="RefSeq" id="WP_301811616.1">
    <property type="nucleotide sequence ID" value="NZ_JAUJZH010000012.1"/>
</dbReference>
<reference evidence="1" key="1">
    <citation type="submission" date="2023-06" db="EMBL/GenBank/DDBJ databases">
        <authorList>
            <person name="Jiang Y."/>
            <person name="Liu Q."/>
        </authorList>
    </citation>
    <scope>NUCLEOTIDE SEQUENCE</scope>
    <source>
        <strain evidence="1">CGMCC 1.12090</strain>
    </source>
</reference>
<gene>
    <name evidence="1" type="ORF">Q2T77_18195</name>
</gene>
<keyword evidence="2" id="KW-1185">Reference proteome</keyword>
<organism evidence="1 2">
    <name type="scientific">Variovorax ginsengisoli</name>
    <dbReference type="NCBI Taxonomy" id="363844"/>
    <lineage>
        <taxon>Bacteria</taxon>
        <taxon>Pseudomonadati</taxon>
        <taxon>Pseudomonadota</taxon>
        <taxon>Betaproteobacteria</taxon>
        <taxon>Burkholderiales</taxon>
        <taxon>Comamonadaceae</taxon>
        <taxon>Variovorax</taxon>
    </lineage>
</organism>
<evidence type="ECO:0000313" key="2">
    <source>
        <dbReference type="Proteomes" id="UP001169027"/>
    </source>
</evidence>
<sequence>MDVVREILAFNANRDPERLQLKYRNMRTSPFVFLRGTCHLFYERLPGGGIFRSAPLGWVCGDLHLENFGSYKGDNRLVYFDINDFDEAALAPVSWDLVRCLASLWVGGETLTARRRETRKLCEIFLESYATTLRAGKAYWVERDTAQGLVRALLDGLRQRQRTQFLAARTELRERRRVLRIDGKKALAVDKAQDAAVRAVVAQYAEAQPNPDFYQVLDVARRIAGTGSLGVDRYAILVEGKGSPDGNYVLDLKQALASSLTPHLKVAQPKWKSQAHRVVALQRRLQAVSMAFLQPIVAGGTPYVLRALQPTEDRVVLGGQSARNLADLEGVIAVMGKLVAWAQLRSSGREGSATTDELIDFGGRAKWRDRLLDAAAECAAQVRADWAVYAAAYDDGAFGGPSSGHGRG</sequence>
<accession>A0ABT8S5M5</accession>
<dbReference type="Proteomes" id="UP001169027">
    <property type="component" value="Unassembled WGS sequence"/>
</dbReference>
<dbReference type="InterPro" id="IPR011009">
    <property type="entry name" value="Kinase-like_dom_sf"/>
</dbReference>
<comment type="caution">
    <text evidence="1">The sequence shown here is derived from an EMBL/GenBank/DDBJ whole genome shotgun (WGS) entry which is preliminary data.</text>
</comment>
<dbReference type="InterPro" id="IPR018721">
    <property type="entry name" value="DUF2252"/>
</dbReference>
<dbReference type="PANTHER" id="PTHR39441:SF1">
    <property type="entry name" value="DUF2252 DOMAIN-CONTAINING PROTEIN"/>
    <property type="match status" value="1"/>
</dbReference>